<keyword evidence="3" id="KW-1185">Reference proteome</keyword>
<feature type="domain" description="EGF-like" evidence="1">
    <location>
        <begin position="60"/>
        <end position="93"/>
    </location>
</feature>
<evidence type="ECO:0000313" key="2">
    <source>
        <dbReference type="EMBL" id="EWS75692.1"/>
    </source>
</evidence>
<gene>
    <name evidence="2" type="ORF">TTHERM_000706449</name>
</gene>
<feature type="domain" description="EGF-like" evidence="1">
    <location>
        <begin position="439"/>
        <end position="480"/>
    </location>
</feature>
<dbReference type="Proteomes" id="UP000009168">
    <property type="component" value="Unassembled WGS sequence"/>
</dbReference>
<dbReference type="CDD" id="cd00064">
    <property type="entry name" value="FU"/>
    <property type="match status" value="2"/>
</dbReference>
<dbReference type="KEGG" id="tet:TTHERM_000706449"/>
<dbReference type="SUPFAM" id="SSF57184">
    <property type="entry name" value="Growth factor receptor domain"/>
    <property type="match status" value="5"/>
</dbReference>
<protein>
    <submittedName>
        <fullName evidence="2">Zinc finger lsd1 subclass family protein</fullName>
    </submittedName>
</protein>
<accession>W7XDN1</accession>
<reference evidence="3" key="1">
    <citation type="journal article" date="2006" name="PLoS Biol.">
        <title>Macronuclear genome sequence of the ciliate Tetrahymena thermophila, a model eukaryote.</title>
        <authorList>
            <person name="Eisen J.A."/>
            <person name="Coyne R.S."/>
            <person name="Wu M."/>
            <person name="Wu D."/>
            <person name="Thiagarajan M."/>
            <person name="Wortman J.R."/>
            <person name="Badger J.H."/>
            <person name="Ren Q."/>
            <person name="Amedeo P."/>
            <person name="Jones K.M."/>
            <person name="Tallon L.J."/>
            <person name="Delcher A.L."/>
            <person name="Salzberg S.L."/>
            <person name="Silva J.C."/>
            <person name="Haas B.J."/>
            <person name="Majoros W.H."/>
            <person name="Farzad M."/>
            <person name="Carlton J.M."/>
            <person name="Smith R.K. Jr."/>
            <person name="Garg J."/>
            <person name="Pearlman R.E."/>
            <person name="Karrer K.M."/>
            <person name="Sun L."/>
            <person name="Manning G."/>
            <person name="Elde N.C."/>
            <person name="Turkewitz A.P."/>
            <person name="Asai D.J."/>
            <person name="Wilkes D.E."/>
            <person name="Wang Y."/>
            <person name="Cai H."/>
            <person name="Collins K."/>
            <person name="Stewart B.A."/>
            <person name="Lee S.R."/>
            <person name="Wilamowska K."/>
            <person name="Weinberg Z."/>
            <person name="Ruzzo W.L."/>
            <person name="Wloga D."/>
            <person name="Gaertig J."/>
            <person name="Frankel J."/>
            <person name="Tsao C.-C."/>
            <person name="Gorovsky M.A."/>
            <person name="Keeling P.J."/>
            <person name="Waller R.F."/>
            <person name="Patron N.J."/>
            <person name="Cherry J.M."/>
            <person name="Stover N.A."/>
            <person name="Krieger C.J."/>
            <person name="del Toro C."/>
            <person name="Ryder H.F."/>
            <person name="Williamson S.C."/>
            <person name="Barbeau R.A."/>
            <person name="Hamilton E.P."/>
            <person name="Orias E."/>
        </authorList>
    </citation>
    <scope>NUCLEOTIDE SEQUENCE [LARGE SCALE GENOMIC DNA]</scope>
    <source>
        <strain evidence="3">SB210</strain>
    </source>
</reference>
<proteinExistence type="predicted"/>
<feature type="domain" description="EGF-like" evidence="1">
    <location>
        <begin position="19"/>
        <end position="59"/>
    </location>
</feature>
<feature type="domain" description="EGF-like" evidence="1">
    <location>
        <begin position="288"/>
        <end position="326"/>
    </location>
</feature>
<dbReference type="AlphaFoldDB" id="W7XDN1"/>
<dbReference type="Gene3D" id="2.10.220.10">
    <property type="entry name" value="Hormone Receptor, Insulin-like Growth Factor Receptor 1, Chain A, domain 2"/>
    <property type="match status" value="7"/>
</dbReference>
<dbReference type="PANTHER" id="PTHR15332">
    <property type="entry name" value="PROPROTEIN CONVERTASE SUBTILISIN_KEXIN TYPE 5-LIKE"/>
    <property type="match status" value="1"/>
</dbReference>
<evidence type="ECO:0000313" key="3">
    <source>
        <dbReference type="Proteomes" id="UP000009168"/>
    </source>
</evidence>
<dbReference type="PANTHER" id="PTHR15332:SF175">
    <property type="entry name" value="PROPROTEIN CONVERTASE SUBTILISIN_KEXIN TYPE 5-LIKE"/>
    <property type="match status" value="1"/>
</dbReference>
<dbReference type="InParanoid" id="W7XDN1"/>
<dbReference type="InterPro" id="IPR006212">
    <property type="entry name" value="Furin_repeat"/>
</dbReference>
<evidence type="ECO:0000259" key="1">
    <source>
        <dbReference type="SMART" id="SM00181"/>
    </source>
</evidence>
<dbReference type="InterPro" id="IPR000742">
    <property type="entry name" value="EGF"/>
</dbReference>
<name>W7XDN1_TETTS</name>
<dbReference type="EMBL" id="GG662794">
    <property type="protein sequence ID" value="EWS75692.1"/>
    <property type="molecule type" value="Genomic_DNA"/>
</dbReference>
<dbReference type="GeneID" id="24440307"/>
<dbReference type="InterPro" id="IPR009030">
    <property type="entry name" value="Growth_fac_rcpt_cys_sf"/>
</dbReference>
<sequence length="867" mass="99376">MAVDQNTNKCQKCIQYCQNCDKNLQSCNKCQNGYFFLNNQCIPQCPDSYYGDIQNAVCVPCTQSYCKICNNSKNLCTQCKDNYFFDQNTQQCVNKCLNTQYAIQGFCKDCSSLFYQCDSCDQNQCNQCSGNFVLSVDQKQCLLNCPIGTVQIDQQCKKCYDNCASCDQKFICLKCNPGYYIKESEQICQPCSNSNCLTCDPGQPSKCKTCPDFGKNLLQNDDCVTQCTDGFFDSINNECKPCLDKCSLYQTQSKCINAPCPTGQYQGKNFYGGDACLQCSKLFDNCIECTSDKCSKCNPQKKLNTSNNTCNDSCPDNYYPKENICQQCPNQYCKTCTPSTCDSCFLNSQQPYLNENGNCVSKCENNEYLDENGLKCLACSSKYGLSCLMCNTQACIKCDKQQFISELQQNSCVPTCPSGQYGNTSTNLCQNCENTRCNTCDQQNPRQCLSCKTEYPYFNDHQCLSQCQEGYFSDELNQCQSCIVLVFVQIIIIPSNKIQKFAKNAKILIANNDCVENCDFYVNIATNECFDSCPNYLLQIENPKQCQECPQFIQSRTCVLQCSSNTYIDQTHKKLCVVCQDQYDNNCILCNSSKCLKCSPDFYLYQNKCYSQCPENTYFDIENYICLDNCNDPLVLIRHKQCSMICPSGYYKEPINSQNQIICSLCDQKCKECIKKSSFCTVCSQGSGWDCLDKEDFDTFLKNQYCEYFKEESQIEKCSKTLTQSRAQTYIIDITSYISNGICLTLILGNHTFIGVFSIYYIQIFQLIGNYVLIETQEFKIVNEVLTKYFLAFNTFNLIPYPFERENYSDLLTFFNYKTLILDIHNLSKFIFTELRQLWFRVICRNFFQLKVLKLICLEEYIGFFLS</sequence>
<feature type="domain" description="EGF-like" evidence="1">
    <location>
        <begin position="158"/>
        <end position="189"/>
    </location>
</feature>
<dbReference type="OrthoDB" id="305047at2759"/>
<dbReference type="SMART" id="SM00181">
    <property type="entry name" value="EGF"/>
    <property type="match status" value="5"/>
</dbReference>
<dbReference type="RefSeq" id="XP_012651765.1">
    <property type="nucleotide sequence ID" value="XM_012796311.1"/>
</dbReference>
<organism evidence="2 3">
    <name type="scientific">Tetrahymena thermophila (strain SB210)</name>
    <dbReference type="NCBI Taxonomy" id="312017"/>
    <lineage>
        <taxon>Eukaryota</taxon>
        <taxon>Sar</taxon>
        <taxon>Alveolata</taxon>
        <taxon>Ciliophora</taxon>
        <taxon>Intramacronucleata</taxon>
        <taxon>Oligohymenophorea</taxon>
        <taxon>Hymenostomatida</taxon>
        <taxon>Tetrahymenina</taxon>
        <taxon>Tetrahymenidae</taxon>
        <taxon>Tetrahymena</taxon>
    </lineage>
</organism>
<dbReference type="SMART" id="SM00261">
    <property type="entry name" value="FU"/>
    <property type="match status" value="11"/>
</dbReference>